<accession>A0ACC0NCK9</accession>
<sequence length="82" mass="9360">MDLLWLWHLPNDALASPARKSVHGKQSLTPNATVRSLVDASLLRGQLVEHRPMDYHWLWHCCFGKLGTSMTHWCSPQGMPHC</sequence>
<dbReference type="EMBL" id="CM046393">
    <property type="protein sequence ID" value="KAI8551062.1"/>
    <property type="molecule type" value="Genomic_DNA"/>
</dbReference>
<organism evidence="1 2">
    <name type="scientific">Rhododendron molle</name>
    <name type="common">Chinese azalea</name>
    <name type="synonym">Azalea mollis</name>
    <dbReference type="NCBI Taxonomy" id="49168"/>
    <lineage>
        <taxon>Eukaryota</taxon>
        <taxon>Viridiplantae</taxon>
        <taxon>Streptophyta</taxon>
        <taxon>Embryophyta</taxon>
        <taxon>Tracheophyta</taxon>
        <taxon>Spermatophyta</taxon>
        <taxon>Magnoliopsida</taxon>
        <taxon>eudicotyledons</taxon>
        <taxon>Gunneridae</taxon>
        <taxon>Pentapetalae</taxon>
        <taxon>asterids</taxon>
        <taxon>Ericales</taxon>
        <taxon>Ericaceae</taxon>
        <taxon>Ericoideae</taxon>
        <taxon>Rhodoreae</taxon>
        <taxon>Rhododendron</taxon>
    </lineage>
</organism>
<evidence type="ECO:0000313" key="2">
    <source>
        <dbReference type="Proteomes" id="UP001062846"/>
    </source>
</evidence>
<comment type="caution">
    <text evidence="1">The sequence shown here is derived from an EMBL/GenBank/DDBJ whole genome shotgun (WGS) entry which is preliminary data.</text>
</comment>
<dbReference type="Proteomes" id="UP001062846">
    <property type="component" value="Chromosome 6"/>
</dbReference>
<name>A0ACC0NCK9_RHOML</name>
<reference evidence="1" key="1">
    <citation type="submission" date="2022-02" db="EMBL/GenBank/DDBJ databases">
        <title>Plant Genome Project.</title>
        <authorList>
            <person name="Zhang R.-G."/>
        </authorList>
    </citation>
    <scope>NUCLEOTIDE SEQUENCE</scope>
    <source>
        <strain evidence="1">AT1</strain>
    </source>
</reference>
<protein>
    <submittedName>
        <fullName evidence="1">Uncharacterized protein</fullName>
    </submittedName>
</protein>
<evidence type="ECO:0000313" key="1">
    <source>
        <dbReference type="EMBL" id="KAI8551062.1"/>
    </source>
</evidence>
<keyword evidence="2" id="KW-1185">Reference proteome</keyword>
<gene>
    <name evidence="1" type="ORF">RHMOL_Rhmol06G0155900</name>
</gene>
<proteinExistence type="predicted"/>